<feature type="compositionally biased region" description="Low complexity" evidence="1">
    <location>
        <begin position="301"/>
        <end position="310"/>
    </location>
</feature>
<evidence type="ECO:0000256" key="1">
    <source>
        <dbReference type="SAM" id="MobiDB-lite"/>
    </source>
</evidence>
<evidence type="ECO:0000313" key="3">
    <source>
        <dbReference type="Proteomes" id="UP000298030"/>
    </source>
</evidence>
<comment type="caution">
    <text evidence="2">The sequence shown here is derived from an EMBL/GenBank/DDBJ whole genome shotgun (WGS) entry which is preliminary data.</text>
</comment>
<sequence length="466" mass="49928">MQIDDPPVPQGTHESPRAPLVPLQTNTPTSSPGPGPSTPGPPQPQDNTLTHTHSTPQIRPGGLPHVYQPKAYHNTHTTKPSQSLPPSSPRSAQLNTYTTINIETSPSRLNPGRAAASPVTPQPHQRAQTNNITVPEQSGLGAYSKGTITQPSGANDSGPPPPPPRTIGADRPSHLPQPVTVLQAAVPGSISARPPAVRTSFTSAPRNPPSRDEFEGSDDDVEMEPPASEPESEEGAIDEHEGGQVDELLDDVAELEEGEIGDGRVGAVLQSHVAQNQASLVGSTFASERRQAERMERRNEALGLGAIGRRAAPDTSHRTGTGPSRREGGGVRRRRARHSTTTATPSTSALSRPTVPKQYSRLSIATVHDWRNKLDNLKFLCTSSGVFKNPSQYQSELGNVLKQIQMNEENPYLTVDVLKETRLLEVLKAFRHCNNGAGPGLKCFKAPQRIQMLARTSPEGVVVGRA</sequence>
<feature type="compositionally biased region" description="Polar residues" evidence="1">
    <location>
        <begin position="92"/>
        <end position="108"/>
    </location>
</feature>
<dbReference type="AlphaFoldDB" id="A0A4Y7TP94"/>
<organism evidence="2 3">
    <name type="scientific">Coprinellus micaceus</name>
    <name type="common">Glistening ink-cap mushroom</name>
    <name type="synonym">Coprinus micaceus</name>
    <dbReference type="NCBI Taxonomy" id="71717"/>
    <lineage>
        <taxon>Eukaryota</taxon>
        <taxon>Fungi</taxon>
        <taxon>Dikarya</taxon>
        <taxon>Basidiomycota</taxon>
        <taxon>Agaricomycotina</taxon>
        <taxon>Agaricomycetes</taxon>
        <taxon>Agaricomycetidae</taxon>
        <taxon>Agaricales</taxon>
        <taxon>Agaricineae</taxon>
        <taxon>Psathyrellaceae</taxon>
        <taxon>Coprinellus</taxon>
    </lineage>
</organism>
<feature type="region of interest" description="Disordered" evidence="1">
    <location>
        <begin position="1"/>
        <end position="175"/>
    </location>
</feature>
<name>A0A4Y7TP94_COPMI</name>
<gene>
    <name evidence="2" type="ORF">FA13DRAFT_1728141</name>
</gene>
<feature type="compositionally biased region" description="Polar residues" evidence="1">
    <location>
        <begin position="46"/>
        <end position="57"/>
    </location>
</feature>
<dbReference type="STRING" id="71717.A0A4Y7TP94"/>
<feature type="compositionally biased region" description="Low complexity" evidence="1">
    <location>
        <begin position="80"/>
        <end position="91"/>
    </location>
</feature>
<dbReference type="Proteomes" id="UP000298030">
    <property type="component" value="Unassembled WGS sequence"/>
</dbReference>
<feature type="compositionally biased region" description="Polar residues" evidence="1">
    <location>
        <begin position="146"/>
        <end position="155"/>
    </location>
</feature>
<evidence type="ECO:0000313" key="2">
    <source>
        <dbReference type="EMBL" id="TEB35339.1"/>
    </source>
</evidence>
<accession>A0A4Y7TP94</accession>
<proteinExistence type="predicted"/>
<dbReference type="EMBL" id="QPFP01000007">
    <property type="protein sequence ID" value="TEB35339.1"/>
    <property type="molecule type" value="Genomic_DNA"/>
</dbReference>
<feature type="compositionally biased region" description="Polar residues" evidence="1">
    <location>
        <begin position="122"/>
        <end position="136"/>
    </location>
</feature>
<reference evidence="2 3" key="1">
    <citation type="journal article" date="2019" name="Nat. Ecol. Evol.">
        <title>Megaphylogeny resolves global patterns of mushroom evolution.</title>
        <authorList>
            <person name="Varga T."/>
            <person name="Krizsan K."/>
            <person name="Foldi C."/>
            <person name="Dima B."/>
            <person name="Sanchez-Garcia M."/>
            <person name="Sanchez-Ramirez S."/>
            <person name="Szollosi G.J."/>
            <person name="Szarkandi J.G."/>
            <person name="Papp V."/>
            <person name="Albert L."/>
            <person name="Andreopoulos W."/>
            <person name="Angelini C."/>
            <person name="Antonin V."/>
            <person name="Barry K.W."/>
            <person name="Bougher N.L."/>
            <person name="Buchanan P."/>
            <person name="Buyck B."/>
            <person name="Bense V."/>
            <person name="Catcheside P."/>
            <person name="Chovatia M."/>
            <person name="Cooper J."/>
            <person name="Damon W."/>
            <person name="Desjardin D."/>
            <person name="Finy P."/>
            <person name="Geml J."/>
            <person name="Haridas S."/>
            <person name="Hughes K."/>
            <person name="Justo A."/>
            <person name="Karasinski D."/>
            <person name="Kautmanova I."/>
            <person name="Kiss B."/>
            <person name="Kocsube S."/>
            <person name="Kotiranta H."/>
            <person name="LaButti K.M."/>
            <person name="Lechner B.E."/>
            <person name="Liimatainen K."/>
            <person name="Lipzen A."/>
            <person name="Lukacs Z."/>
            <person name="Mihaltcheva S."/>
            <person name="Morgado L.N."/>
            <person name="Niskanen T."/>
            <person name="Noordeloos M.E."/>
            <person name="Ohm R.A."/>
            <person name="Ortiz-Santana B."/>
            <person name="Ovrebo C."/>
            <person name="Racz N."/>
            <person name="Riley R."/>
            <person name="Savchenko A."/>
            <person name="Shiryaev A."/>
            <person name="Soop K."/>
            <person name="Spirin V."/>
            <person name="Szebenyi C."/>
            <person name="Tomsovsky M."/>
            <person name="Tulloss R.E."/>
            <person name="Uehling J."/>
            <person name="Grigoriev I.V."/>
            <person name="Vagvolgyi C."/>
            <person name="Papp T."/>
            <person name="Martin F.M."/>
            <person name="Miettinen O."/>
            <person name="Hibbett D.S."/>
            <person name="Nagy L.G."/>
        </authorList>
    </citation>
    <scope>NUCLEOTIDE SEQUENCE [LARGE SCALE GENOMIC DNA]</scope>
    <source>
        <strain evidence="2 3">FP101781</strain>
    </source>
</reference>
<keyword evidence="3" id="KW-1185">Reference proteome</keyword>
<feature type="region of interest" description="Disordered" evidence="1">
    <location>
        <begin position="284"/>
        <end position="355"/>
    </location>
</feature>
<feature type="compositionally biased region" description="Pro residues" evidence="1">
    <location>
        <begin position="31"/>
        <end position="44"/>
    </location>
</feature>
<feature type="compositionally biased region" description="Basic and acidic residues" evidence="1">
    <location>
        <begin position="287"/>
        <end position="300"/>
    </location>
</feature>
<protein>
    <submittedName>
        <fullName evidence="2">Uncharacterized protein</fullName>
    </submittedName>
</protein>
<feature type="compositionally biased region" description="Low complexity" evidence="1">
    <location>
        <begin position="339"/>
        <end position="354"/>
    </location>
</feature>
<dbReference type="OrthoDB" id="10316347at2759"/>
<feature type="region of interest" description="Disordered" evidence="1">
    <location>
        <begin position="188"/>
        <end position="243"/>
    </location>
</feature>